<dbReference type="SUPFAM" id="SSF103473">
    <property type="entry name" value="MFS general substrate transporter"/>
    <property type="match status" value="1"/>
</dbReference>
<reference evidence="8" key="1">
    <citation type="journal article" date="2021" name="PeerJ">
        <title>Extensive microbial diversity within the chicken gut microbiome revealed by metagenomics and culture.</title>
        <authorList>
            <person name="Gilroy R."/>
            <person name="Ravi A."/>
            <person name="Getino M."/>
            <person name="Pursley I."/>
            <person name="Horton D.L."/>
            <person name="Alikhan N.F."/>
            <person name="Baker D."/>
            <person name="Gharbi K."/>
            <person name="Hall N."/>
            <person name="Watson M."/>
            <person name="Adriaenssens E.M."/>
            <person name="Foster-Nyarko E."/>
            <person name="Jarju S."/>
            <person name="Secka A."/>
            <person name="Antonio M."/>
            <person name="Oren A."/>
            <person name="Chaudhuri R.R."/>
            <person name="La Ragione R."/>
            <person name="Hildebrand F."/>
            <person name="Pallen M.J."/>
        </authorList>
    </citation>
    <scope>NUCLEOTIDE SEQUENCE</scope>
    <source>
        <strain evidence="8">8470</strain>
    </source>
</reference>
<feature type="transmembrane region" description="Helical" evidence="6">
    <location>
        <begin position="128"/>
        <end position="148"/>
    </location>
</feature>
<dbReference type="GO" id="GO:0005886">
    <property type="term" value="C:plasma membrane"/>
    <property type="evidence" value="ECO:0007669"/>
    <property type="project" value="UniProtKB-SubCell"/>
</dbReference>
<dbReference type="PROSITE" id="PS50850">
    <property type="entry name" value="MFS"/>
    <property type="match status" value="1"/>
</dbReference>
<proteinExistence type="predicted"/>
<dbReference type="InterPro" id="IPR050189">
    <property type="entry name" value="MFS_Efflux_Transporters"/>
</dbReference>
<evidence type="ECO:0000256" key="1">
    <source>
        <dbReference type="ARBA" id="ARBA00004651"/>
    </source>
</evidence>
<keyword evidence="5 6" id="KW-0472">Membrane</keyword>
<sequence>MKKSLLALASGTLGLGIAEFVMMGILPNVAHDLNISIPEAGHFISAYAVGVCVGAPLMVAVARTRPLKQILLGLTAIYILGNVCAAFAPNYWMLLFMRFVSGLPHGAFFGAGSIVAEKVADKGKASQAVALMTAGMTVANLFGVPFGTMLSNMVTWRFPFMFNGAWGLLVFFLIWKWIPAIPALPDTGFKGQFRFLKNLAPWLIIFTTMFGNGGVFCWFSYVTPQMINVGGFTPGNMTLIMMLAGLGMTVGNLVGGKCGDLYGLAPVIRFTQVCMMFALLGTFFFAGVPWLAVALMGVCTAALFAVSPPQQLLLLQNSRGSELMGAACVQIAFNLGNALGAYVGGLPIEMGLGYRYPALAGVFIVMVGFISVSVYVRREKKLNSLLVQR</sequence>
<evidence type="ECO:0000256" key="5">
    <source>
        <dbReference type="ARBA" id="ARBA00023136"/>
    </source>
</evidence>
<evidence type="ECO:0000313" key="8">
    <source>
        <dbReference type="EMBL" id="MBU3855776.1"/>
    </source>
</evidence>
<accession>A0A948TLV3</accession>
<keyword evidence="4 6" id="KW-1133">Transmembrane helix</keyword>
<evidence type="ECO:0000313" key="9">
    <source>
        <dbReference type="Proteomes" id="UP000784286"/>
    </source>
</evidence>
<feature type="domain" description="Major facilitator superfamily (MFS) profile" evidence="7">
    <location>
        <begin position="4"/>
        <end position="380"/>
    </location>
</feature>
<comment type="subcellular location">
    <subcellularLocation>
        <location evidence="1">Cell membrane</location>
        <topology evidence="1">Multi-pass membrane protein</topology>
    </subcellularLocation>
</comment>
<dbReference type="EMBL" id="JAHLFJ010000043">
    <property type="protein sequence ID" value="MBU3855776.1"/>
    <property type="molecule type" value="Genomic_DNA"/>
</dbReference>
<comment type="caution">
    <text evidence="8">The sequence shown here is derived from an EMBL/GenBank/DDBJ whole genome shotgun (WGS) entry which is preliminary data.</text>
</comment>
<dbReference type="InterPro" id="IPR011701">
    <property type="entry name" value="MFS"/>
</dbReference>
<dbReference type="PANTHER" id="PTHR43124">
    <property type="entry name" value="PURINE EFFLUX PUMP PBUE"/>
    <property type="match status" value="1"/>
</dbReference>
<organism evidence="8 9">
    <name type="scientific">Candidatus Phocaeicola excrementipullorum</name>
    <dbReference type="NCBI Taxonomy" id="2838731"/>
    <lineage>
        <taxon>Bacteria</taxon>
        <taxon>Pseudomonadati</taxon>
        <taxon>Bacteroidota</taxon>
        <taxon>Bacteroidia</taxon>
        <taxon>Bacteroidales</taxon>
        <taxon>Bacteroidaceae</taxon>
        <taxon>Phocaeicola</taxon>
    </lineage>
</organism>
<feature type="transmembrane region" description="Helical" evidence="6">
    <location>
        <begin position="287"/>
        <end position="306"/>
    </location>
</feature>
<feature type="transmembrane region" description="Helical" evidence="6">
    <location>
        <begin position="199"/>
        <end position="221"/>
    </location>
</feature>
<dbReference type="GO" id="GO:0022857">
    <property type="term" value="F:transmembrane transporter activity"/>
    <property type="evidence" value="ECO:0007669"/>
    <property type="project" value="InterPro"/>
</dbReference>
<dbReference type="NCBIfam" id="NF007498">
    <property type="entry name" value="PRK10091.1"/>
    <property type="match status" value="1"/>
</dbReference>
<gene>
    <name evidence="8" type="primary">araJ</name>
    <name evidence="8" type="ORF">H9928_04310</name>
</gene>
<feature type="transmembrane region" description="Helical" evidence="6">
    <location>
        <begin position="160"/>
        <end position="178"/>
    </location>
</feature>
<dbReference type="InterPro" id="IPR036259">
    <property type="entry name" value="MFS_trans_sf"/>
</dbReference>
<feature type="transmembrane region" description="Helical" evidence="6">
    <location>
        <begin position="69"/>
        <end position="89"/>
    </location>
</feature>
<dbReference type="InterPro" id="IPR020846">
    <property type="entry name" value="MFS_dom"/>
</dbReference>
<evidence type="ECO:0000256" key="6">
    <source>
        <dbReference type="SAM" id="Phobius"/>
    </source>
</evidence>
<reference evidence="8" key="2">
    <citation type="submission" date="2021-04" db="EMBL/GenBank/DDBJ databases">
        <authorList>
            <person name="Gilroy R."/>
        </authorList>
    </citation>
    <scope>NUCLEOTIDE SEQUENCE</scope>
    <source>
        <strain evidence="8">8470</strain>
    </source>
</reference>
<name>A0A948TLV3_9BACT</name>
<evidence type="ECO:0000256" key="3">
    <source>
        <dbReference type="ARBA" id="ARBA00022692"/>
    </source>
</evidence>
<feature type="transmembrane region" description="Helical" evidence="6">
    <location>
        <begin position="42"/>
        <end position="62"/>
    </location>
</feature>
<feature type="transmembrane region" description="Helical" evidence="6">
    <location>
        <begin position="95"/>
        <end position="116"/>
    </location>
</feature>
<evidence type="ECO:0000256" key="4">
    <source>
        <dbReference type="ARBA" id="ARBA00022989"/>
    </source>
</evidence>
<dbReference type="Pfam" id="PF07690">
    <property type="entry name" value="MFS_1"/>
    <property type="match status" value="1"/>
</dbReference>
<dbReference type="AlphaFoldDB" id="A0A948TLV3"/>
<evidence type="ECO:0000259" key="7">
    <source>
        <dbReference type="PROSITE" id="PS50850"/>
    </source>
</evidence>
<dbReference type="Proteomes" id="UP000784286">
    <property type="component" value="Unassembled WGS sequence"/>
</dbReference>
<evidence type="ECO:0000256" key="2">
    <source>
        <dbReference type="ARBA" id="ARBA00022475"/>
    </source>
</evidence>
<dbReference type="PANTHER" id="PTHR43124:SF6">
    <property type="entry name" value="TRANSPORTER ARAJ-RELATED"/>
    <property type="match status" value="1"/>
</dbReference>
<protein>
    <submittedName>
        <fullName evidence="8">MFS transporter AraJ</fullName>
    </submittedName>
</protein>
<keyword evidence="3 6" id="KW-0812">Transmembrane</keyword>
<dbReference type="Gene3D" id="1.20.1250.20">
    <property type="entry name" value="MFS general substrate transporter like domains"/>
    <property type="match status" value="2"/>
</dbReference>
<feature type="transmembrane region" description="Helical" evidence="6">
    <location>
        <begin position="354"/>
        <end position="376"/>
    </location>
</feature>
<keyword evidence="2" id="KW-1003">Cell membrane</keyword>
<feature type="transmembrane region" description="Helical" evidence="6">
    <location>
        <begin position="233"/>
        <end position="254"/>
    </location>
</feature>
<dbReference type="CDD" id="cd17324">
    <property type="entry name" value="MFS_NepI_like"/>
    <property type="match status" value="1"/>
</dbReference>